<reference evidence="2" key="1">
    <citation type="submission" date="2021-08" db="EMBL/GenBank/DDBJ databases">
        <title>WGS assembly of Ceratopteris richardii.</title>
        <authorList>
            <person name="Marchant D.B."/>
            <person name="Chen G."/>
            <person name="Jenkins J."/>
            <person name="Shu S."/>
            <person name="Leebens-Mack J."/>
            <person name="Grimwood J."/>
            <person name="Schmutz J."/>
            <person name="Soltis P."/>
            <person name="Soltis D."/>
            <person name="Chen Z.-H."/>
        </authorList>
    </citation>
    <scope>NUCLEOTIDE SEQUENCE</scope>
    <source>
        <strain evidence="2">Whitten #5841</strain>
        <tissue evidence="2">Leaf</tissue>
    </source>
</reference>
<keyword evidence="1" id="KW-0472">Membrane</keyword>
<dbReference type="GO" id="GO:0045273">
    <property type="term" value="C:respiratory chain complex II (succinate dehydrogenase)"/>
    <property type="evidence" value="ECO:0007669"/>
    <property type="project" value="InterPro"/>
</dbReference>
<keyword evidence="1" id="KW-0812">Transmembrane</keyword>
<dbReference type="Proteomes" id="UP000825935">
    <property type="component" value="Chromosome 6"/>
</dbReference>
<feature type="transmembrane region" description="Helical" evidence="1">
    <location>
        <begin position="97"/>
        <end position="122"/>
    </location>
</feature>
<comment type="caution">
    <text evidence="2">The sequence shown here is derived from an EMBL/GenBank/DDBJ whole genome shotgun (WGS) entry which is preliminary data.</text>
</comment>
<evidence type="ECO:0000313" key="2">
    <source>
        <dbReference type="EMBL" id="KAH7435664.1"/>
    </source>
</evidence>
<dbReference type="InterPro" id="IPR034574">
    <property type="entry name" value="SDH6"/>
</dbReference>
<dbReference type="PANTHER" id="PTHR36708:SF1">
    <property type="entry name" value="SUCCINATE DEHYDROGENASE SUBUNIT 6, MITOCHONDRIAL"/>
    <property type="match status" value="1"/>
</dbReference>
<feature type="transmembrane region" description="Helical" evidence="1">
    <location>
        <begin position="71"/>
        <end position="91"/>
    </location>
</feature>
<dbReference type="OMA" id="FMEWWEK"/>
<evidence type="ECO:0000313" key="3">
    <source>
        <dbReference type="Proteomes" id="UP000825935"/>
    </source>
</evidence>
<accession>A0A8T2UQL7</accession>
<name>A0A8T2UQL7_CERRI</name>
<dbReference type="EMBL" id="CM035411">
    <property type="protein sequence ID" value="KAH7435664.1"/>
    <property type="molecule type" value="Genomic_DNA"/>
</dbReference>
<dbReference type="AlphaFoldDB" id="A0A8T2UQL7"/>
<proteinExistence type="predicted"/>
<dbReference type="PANTHER" id="PTHR36708">
    <property type="entry name" value="SUCCINATE DEHYDROGENASE SUBUNIT 6, MITOCHONDRIAL"/>
    <property type="match status" value="1"/>
</dbReference>
<evidence type="ECO:0008006" key="4">
    <source>
        <dbReference type="Google" id="ProtNLM"/>
    </source>
</evidence>
<evidence type="ECO:0000256" key="1">
    <source>
        <dbReference type="SAM" id="Phobius"/>
    </source>
</evidence>
<protein>
    <recommendedName>
        <fullName evidence="4">Succinate dehydrogenase subunit 6, mitochondrial</fullName>
    </recommendedName>
</protein>
<keyword evidence="3" id="KW-1185">Reference proteome</keyword>
<keyword evidence="1" id="KW-1133">Transmembrane helix</keyword>
<organism evidence="2 3">
    <name type="scientific">Ceratopteris richardii</name>
    <name type="common">Triangle waterfern</name>
    <dbReference type="NCBI Taxonomy" id="49495"/>
    <lineage>
        <taxon>Eukaryota</taxon>
        <taxon>Viridiplantae</taxon>
        <taxon>Streptophyta</taxon>
        <taxon>Embryophyta</taxon>
        <taxon>Tracheophyta</taxon>
        <taxon>Polypodiopsida</taxon>
        <taxon>Polypodiidae</taxon>
        <taxon>Polypodiales</taxon>
        <taxon>Pteridineae</taxon>
        <taxon>Pteridaceae</taxon>
        <taxon>Parkerioideae</taxon>
        <taxon>Ceratopteris</taxon>
    </lineage>
</organism>
<sequence length="144" mass="16410">MGEEQETKKPWWAYDKQAWRERFDALYKLGSFTQGRDKPLKRWSDEDVEEFIRTDPVYGPQLKVIRRSAKFCAAGAVVGGLSTTALVFRYAKAPHGLLLSLVAGSMVGWCLVEEAASIAYGLHKMDCMEANLKFLDWWKEKTEG</sequence>
<gene>
    <name evidence="2" type="ORF">KP509_06G074300</name>
</gene>
<dbReference type="OrthoDB" id="2012862at2759"/>